<protein>
    <recommendedName>
        <fullName evidence="1">peptide-methionine (S)-S-oxide reductase</fullName>
        <ecNumber evidence="1">1.8.4.11</ecNumber>
    </recommendedName>
</protein>
<name>A0A1W6MGF8_9FLAO</name>
<evidence type="ECO:0000256" key="4">
    <source>
        <dbReference type="ARBA" id="ARBA00048782"/>
    </source>
</evidence>
<dbReference type="InterPro" id="IPR036509">
    <property type="entry name" value="Met_Sox_Rdtase_MsrA_sf"/>
</dbReference>
<dbReference type="PANTHER" id="PTHR43774:SF1">
    <property type="entry name" value="PEPTIDE METHIONINE SULFOXIDE REDUCTASE MSRA 2"/>
    <property type="match status" value="1"/>
</dbReference>
<dbReference type="OrthoDB" id="4174719at2"/>
<dbReference type="EMBL" id="CP019344">
    <property type="protein sequence ID" value="ARN76667.1"/>
    <property type="molecule type" value="Genomic_DNA"/>
</dbReference>
<dbReference type="Gene3D" id="3.30.1060.10">
    <property type="entry name" value="Peptide methionine sulphoxide reductase MsrA"/>
    <property type="match status" value="1"/>
</dbReference>
<organism evidence="6 7">
    <name type="scientific">Nonlabens spongiae</name>
    <dbReference type="NCBI Taxonomy" id="331648"/>
    <lineage>
        <taxon>Bacteria</taxon>
        <taxon>Pseudomonadati</taxon>
        <taxon>Bacteroidota</taxon>
        <taxon>Flavobacteriia</taxon>
        <taxon>Flavobacteriales</taxon>
        <taxon>Flavobacteriaceae</taxon>
        <taxon>Nonlabens</taxon>
    </lineage>
</organism>
<proteinExistence type="predicted"/>
<evidence type="ECO:0000256" key="3">
    <source>
        <dbReference type="ARBA" id="ARBA00047806"/>
    </source>
</evidence>
<keyword evidence="2" id="KW-0560">Oxidoreductase</keyword>
<dbReference type="InterPro" id="IPR002569">
    <property type="entry name" value="Met_Sox_Rdtase_MsrA_dom"/>
</dbReference>
<dbReference type="EC" id="1.8.4.11" evidence="1"/>
<comment type="catalytic activity">
    <reaction evidence="4">
        <text>[thioredoxin]-disulfide + L-methionine + H2O = L-methionine (S)-S-oxide + [thioredoxin]-dithiol</text>
        <dbReference type="Rhea" id="RHEA:19993"/>
        <dbReference type="Rhea" id="RHEA-COMP:10698"/>
        <dbReference type="Rhea" id="RHEA-COMP:10700"/>
        <dbReference type="ChEBI" id="CHEBI:15377"/>
        <dbReference type="ChEBI" id="CHEBI:29950"/>
        <dbReference type="ChEBI" id="CHEBI:50058"/>
        <dbReference type="ChEBI" id="CHEBI:57844"/>
        <dbReference type="ChEBI" id="CHEBI:58772"/>
        <dbReference type="EC" id="1.8.4.11"/>
    </reaction>
</comment>
<evidence type="ECO:0000313" key="7">
    <source>
        <dbReference type="Proteomes" id="UP000193431"/>
    </source>
</evidence>
<keyword evidence="7" id="KW-1185">Reference proteome</keyword>
<dbReference type="Proteomes" id="UP000193431">
    <property type="component" value="Chromosome"/>
</dbReference>
<evidence type="ECO:0000259" key="5">
    <source>
        <dbReference type="Pfam" id="PF01625"/>
    </source>
</evidence>
<evidence type="ECO:0000256" key="1">
    <source>
        <dbReference type="ARBA" id="ARBA00012502"/>
    </source>
</evidence>
<feature type="domain" description="Peptide methionine sulphoxide reductase MsrA" evidence="5">
    <location>
        <begin position="8"/>
        <end position="162"/>
    </location>
</feature>
<evidence type="ECO:0000313" key="6">
    <source>
        <dbReference type="EMBL" id="ARN76667.1"/>
    </source>
</evidence>
<dbReference type="PANTHER" id="PTHR43774">
    <property type="entry name" value="PEPTIDE METHIONINE SULFOXIDE REDUCTASE"/>
    <property type="match status" value="1"/>
</dbReference>
<comment type="catalytic activity">
    <reaction evidence="3">
        <text>L-methionyl-[protein] + [thioredoxin]-disulfide + H2O = L-methionyl-(S)-S-oxide-[protein] + [thioredoxin]-dithiol</text>
        <dbReference type="Rhea" id="RHEA:14217"/>
        <dbReference type="Rhea" id="RHEA-COMP:10698"/>
        <dbReference type="Rhea" id="RHEA-COMP:10700"/>
        <dbReference type="Rhea" id="RHEA-COMP:12313"/>
        <dbReference type="Rhea" id="RHEA-COMP:12315"/>
        <dbReference type="ChEBI" id="CHEBI:15377"/>
        <dbReference type="ChEBI" id="CHEBI:16044"/>
        <dbReference type="ChEBI" id="CHEBI:29950"/>
        <dbReference type="ChEBI" id="CHEBI:44120"/>
        <dbReference type="ChEBI" id="CHEBI:50058"/>
        <dbReference type="EC" id="1.8.4.11"/>
    </reaction>
</comment>
<dbReference type="RefSeq" id="WP_085765467.1">
    <property type="nucleotide sequence ID" value="NZ_CP019344.1"/>
</dbReference>
<dbReference type="GO" id="GO:0008113">
    <property type="term" value="F:peptide-methionine (S)-S-oxide reductase activity"/>
    <property type="evidence" value="ECO:0007669"/>
    <property type="project" value="UniProtKB-EC"/>
</dbReference>
<evidence type="ECO:0000256" key="2">
    <source>
        <dbReference type="ARBA" id="ARBA00023002"/>
    </source>
</evidence>
<dbReference type="Pfam" id="PF01625">
    <property type="entry name" value="PMSR"/>
    <property type="match status" value="1"/>
</dbReference>
<sequence length="182" mass="20909">MSNKKLDFGGGCHWCTEAVFQALPYVDKVEQGYIKSSPPFDSWSEAVIVHFSDHGRIPELMDIHLATHKSTSEHSRRAEYRSAVYYFDNGLKKELESVIIPLSRCADGKPCQLRRSGYEGCMATEGKRNKNYITKILPFKDFKPSRESIQNYYQTRPDAPFCTRYIEPKLSIVREILSSSDK</sequence>
<gene>
    <name evidence="6" type="ORF">BST97_00860</name>
</gene>
<dbReference type="SUPFAM" id="SSF55068">
    <property type="entry name" value="Peptide methionine sulfoxide reductase"/>
    <property type="match status" value="1"/>
</dbReference>
<reference evidence="6 7" key="1">
    <citation type="submission" date="2016-11" db="EMBL/GenBank/DDBJ databases">
        <title>Trade-off between light-utilization and light-protection in marine flavobacteria.</title>
        <authorList>
            <person name="Kumagai Y."/>
        </authorList>
    </citation>
    <scope>NUCLEOTIDE SEQUENCE [LARGE SCALE GENOMIC DNA]</scope>
    <source>
        <strain evidence="6 7">JCM 13191</strain>
    </source>
</reference>
<dbReference type="AlphaFoldDB" id="A0A1W6MGF8"/>
<accession>A0A1W6MGF8</accession>
<dbReference type="STRING" id="331648.BST97_00860"/>